<evidence type="ECO:0000259" key="6">
    <source>
        <dbReference type="Pfam" id="PF00149"/>
    </source>
</evidence>
<comment type="catalytic activity">
    <reaction evidence="1">
        <text>a phosphate monoester + H2O = an alcohol + phosphate</text>
        <dbReference type="Rhea" id="RHEA:15017"/>
        <dbReference type="ChEBI" id="CHEBI:15377"/>
        <dbReference type="ChEBI" id="CHEBI:30879"/>
        <dbReference type="ChEBI" id="CHEBI:43474"/>
        <dbReference type="ChEBI" id="CHEBI:67140"/>
        <dbReference type="EC" id="3.1.3.2"/>
    </reaction>
</comment>
<evidence type="ECO:0000313" key="8">
    <source>
        <dbReference type="Proteomes" id="UP000654075"/>
    </source>
</evidence>
<accession>A0A813GVH8</accession>
<keyword evidence="8" id="KW-1185">Reference proteome</keyword>
<dbReference type="InterPro" id="IPR004843">
    <property type="entry name" value="Calcineurin-like_PHP"/>
</dbReference>
<feature type="non-terminal residue" evidence="7">
    <location>
        <position position="1"/>
    </location>
</feature>
<dbReference type="PANTHER" id="PTHR10161">
    <property type="entry name" value="TARTRATE-RESISTANT ACID PHOSPHATASE TYPE 5"/>
    <property type="match status" value="1"/>
</dbReference>
<reference evidence="7" key="1">
    <citation type="submission" date="2021-02" db="EMBL/GenBank/DDBJ databases">
        <authorList>
            <person name="Dougan E. K."/>
            <person name="Rhodes N."/>
            <person name="Thang M."/>
            <person name="Chan C."/>
        </authorList>
    </citation>
    <scope>NUCLEOTIDE SEQUENCE</scope>
</reference>
<evidence type="ECO:0000256" key="1">
    <source>
        <dbReference type="ARBA" id="ARBA00000032"/>
    </source>
</evidence>
<evidence type="ECO:0000256" key="5">
    <source>
        <dbReference type="SAM" id="SignalP"/>
    </source>
</evidence>
<dbReference type="CDD" id="cd07378">
    <property type="entry name" value="MPP_ACP5"/>
    <property type="match status" value="1"/>
</dbReference>
<dbReference type="InterPro" id="IPR024927">
    <property type="entry name" value="Acid_PPase"/>
</dbReference>
<evidence type="ECO:0000256" key="3">
    <source>
        <dbReference type="ARBA" id="ARBA00022729"/>
    </source>
</evidence>
<protein>
    <recommendedName>
        <fullName evidence="2">acid phosphatase</fullName>
        <ecNumber evidence="2">3.1.3.2</ecNumber>
    </recommendedName>
</protein>
<dbReference type="GO" id="GO:0003993">
    <property type="term" value="F:acid phosphatase activity"/>
    <property type="evidence" value="ECO:0007669"/>
    <property type="project" value="UniProtKB-EC"/>
</dbReference>
<dbReference type="OrthoDB" id="411211at2759"/>
<dbReference type="InterPro" id="IPR029058">
    <property type="entry name" value="AB_hydrolase_fold"/>
</dbReference>
<dbReference type="Gene3D" id="3.40.50.1820">
    <property type="entry name" value="alpha/beta hydrolase"/>
    <property type="match status" value="1"/>
</dbReference>
<organism evidence="7 8">
    <name type="scientific">Polarella glacialis</name>
    <name type="common">Dinoflagellate</name>
    <dbReference type="NCBI Taxonomy" id="89957"/>
    <lineage>
        <taxon>Eukaryota</taxon>
        <taxon>Sar</taxon>
        <taxon>Alveolata</taxon>
        <taxon>Dinophyceae</taxon>
        <taxon>Suessiales</taxon>
        <taxon>Suessiaceae</taxon>
        <taxon>Polarella</taxon>
    </lineage>
</organism>
<dbReference type="EMBL" id="CAJNNV010029593">
    <property type="protein sequence ID" value="CAE8629097.1"/>
    <property type="molecule type" value="Genomic_DNA"/>
</dbReference>
<feature type="domain" description="Calcineurin-like phosphoesterase" evidence="6">
    <location>
        <begin position="27"/>
        <end position="245"/>
    </location>
</feature>
<comment type="caution">
    <text evidence="7">The sequence shown here is derived from an EMBL/GenBank/DDBJ whole genome shotgun (WGS) entry which is preliminary data.</text>
</comment>
<dbReference type="PANTHER" id="PTHR10161:SF14">
    <property type="entry name" value="TARTRATE-RESISTANT ACID PHOSPHATASE TYPE 5"/>
    <property type="match status" value="1"/>
</dbReference>
<dbReference type="Pfam" id="PF00149">
    <property type="entry name" value="Metallophos"/>
    <property type="match status" value="1"/>
</dbReference>
<feature type="signal peptide" evidence="5">
    <location>
        <begin position="1"/>
        <end position="22"/>
    </location>
</feature>
<evidence type="ECO:0000256" key="2">
    <source>
        <dbReference type="ARBA" id="ARBA00012646"/>
    </source>
</evidence>
<dbReference type="AlphaFoldDB" id="A0A813GVH8"/>
<dbReference type="OMA" id="NVEMYIN"/>
<keyword evidence="4" id="KW-0378">Hydrolase</keyword>
<dbReference type="SUPFAM" id="SSF56300">
    <property type="entry name" value="Metallo-dependent phosphatases"/>
    <property type="match status" value="1"/>
</dbReference>
<gene>
    <name evidence="7" type="ORF">PGLA1383_LOCUS45670</name>
</gene>
<sequence>MPSSAFRSALCFWGASFPLAKASSDLSFLIIGDWGGGDDDMPASPGETCNAAGMAKVASELNAQFVLAVGDNFYDSGIHADNLGRFKSTFDDVFTGSSLDVDWFVIAGNHDHRGNVSYQLDFSKQSTRWKFPSLYYSFAKSLPSGKVVQFVMFDSVVAAGMGEMDSETGEILAASGPEDAEEAAKQWKWVEAQLANSQADYLFTAAHYPVWSGCSHGNTQNLIDNLLPLMRKYSVTGHFAGHDHCLEHMEDDSGFHVLSGAGSVRDGWYKLENKEALPASVKLKFYLADDNYQHYKVKYYGDDGTLLFTSDPHPPRGLSNGTMPRALGEWDVDPRKTGELDPVDVLVEKLCKAQKLPLWFFHSRNDQMCPFELIEDLVRRLRSASRSEVHLTDFEDNWSKMGHCADRVSYWTAPGQKLWKGDELFAWLASQVGPGRLEAAERAVAAAKI</sequence>
<dbReference type="Proteomes" id="UP000654075">
    <property type="component" value="Unassembled WGS sequence"/>
</dbReference>
<evidence type="ECO:0000256" key="4">
    <source>
        <dbReference type="ARBA" id="ARBA00022801"/>
    </source>
</evidence>
<dbReference type="EC" id="3.1.3.2" evidence="2"/>
<dbReference type="Gene3D" id="3.60.21.10">
    <property type="match status" value="1"/>
</dbReference>
<feature type="chain" id="PRO_5032451438" description="acid phosphatase" evidence="5">
    <location>
        <begin position="23"/>
        <end position="449"/>
    </location>
</feature>
<proteinExistence type="predicted"/>
<keyword evidence="3 5" id="KW-0732">Signal</keyword>
<name>A0A813GVH8_POLGL</name>
<dbReference type="InterPro" id="IPR051558">
    <property type="entry name" value="Metallophosphoesterase_PAP"/>
</dbReference>
<dbReference type="InterPro" id="IPR029052">
    <property type="entry name" value="Metallo-depent_PP-like"/>
</dbReference>
<evidence type="ECO:0000313" key="7">
    <source>
        <dbReference type="EMBL" id="CAE8629097.1"/>
    </source>
</evidence>
<dbReference type="SUPFAM" id="SSF53474">
    <property type="entry name" value="alpha/beta-Hydrolases"/>
    <property type="match status" value="1"/>
</dbReference>